<dbReference type="Pfam" id="PF07087">
    <property type="entry name" value="DUF1353"/>
    <property type="match status" value="1"/>
</dbReference>
<dbReference type="KEGG" id="meso:BSQ44_07555"/>
<feature type="signal peptide" evidence="1">
    <location>
        <begin position="1"/>
        <end position="22"/>
    </location>
</feature>
<dbReference type="InterPro" id="IPR010767">
    <property type="entry name" value="Phage_CGC-2007_Cje0229"/>
</dbReference>
<accession>A0A1L3SPB7</accession>
<proteinExistence type="predicted"/>
<dbReference type="OrthoDB" id="7860705at2"/>
<organism evidence="2 3">
    <name type="scientific">Aquibium oceanicum</name>
    <dbReference type="NCBI Taxonomy" id="1670800"/>
    <lineage>
        <taxon>Bacteria</taxon>
        <taxon>Pseudomonadati</taxon>
        <taxon>Pseudomonadota</taxon>
        <taxon>Alphaproteobacteria</taxon>
        <taxon>Hyphomicrobiales</taxon>
        <taxon>Phyllobacteriaceae</taxon>
        <taxon>Aquibium</taxon>
    </lineage>
</organism>
<keyword evidence="1" id="KW-0732">Signal</keyword>
<dbReference type="STRING" id="1670800.BSQ44_07555"/>
<evidence type="ECO:0008006" key="4">
    <source>
        <dbReference type="Google" id="ProtNLM"/>
    </source>
</evidence>
<evidence type="ECO:0000313" key="2">
    <source>
        <dbReference type="EMBL" id="APH71246.1"/>
    </source>
</evidence>
<protein>
    <recommendedName>
        <fullName evidence="4">DUF1353 domain-containing protein</fullName>
    </recommendedName>
</protein>
<gene>
    <name evidence="2" type="ORF">BSQ44_07555</name>
</gene>
<name>A0A1L3SPB7_9HYPH</name>
<dbReference type="RefSeq" id="WP_072602687.1">
    <property type="nucleotide sequence ID" value="NZ_CP018171.1"/>
</dbReference>
<evidence type="ECO:0000313" key="3">
    <source>
        <dbReference type="Proteomes" id="UP000182840"/>
    </source>
</evidence>
<keyword evidence="3" id="KW-1185">Reference proteome</keyword>
<dbReference type="Proteomes" id="UP000182840">
    <property type="component" value="Chromosome"/>
</dbReference>
<dbReference type="EMBL" id="CP018171">
    <property type="protein sequence ID" value="APH71246.1"/>
    <property type="molecule type" value="Genomic_DNA"/>
</dbReference>
<evidence type="ECO:0000256" key="1">
    <source>
        <dbReference type="SAM" id="SignalP"/>
    </source>
</evidence>
<feature type="chain" id="PRO_5012046688" description="DUF1353 domain-containing protein" evidence="1">
    <location>
        <begin position="23"/>
        <end position="123"/>
    </location>
</feature>
<dbReference type="AlphaFoldDB" id="A0A1L3SPB7"/>
<sequence length="123" mass="13606">MRSVNTILLLLFSAFLSTPCLAQHGTFSGELVVVLEGPRNARLLTDFSYTDPNGERWTAPKNAIVDGASIPRVFWSAGSPWVGPYRQASVIHDYYCVTKVRPWKEVHRMFYNAALAGGTSASQ</sequence>
<reference evidence="3" key="1">
    <citation type="submission" date="2016-11" db="EMBL/GenBank/DDBJ databases">
        <title>Mesorhizobium oceanicum sp. nov., isolated from deep seawater in South China Sea.</title>
        <authorList>
            <person name="Fu G.-Y."/>
        </authorList>
    </citation>
    <scope>NUCLEOTIDE SEQUENCE [LARGE SCALE GENOMIC DNA]</scope>
    <source>
        <strain evidence="3">B7</strain>
    </source>
</reference>